<dbReference type="SUPFAM" id="SSF50494">
    <property type="entry name" value="Trypsin-like serine proteases"/>
    <property type="match status" value="1"/>
</dbReference>
<dbReference type="PANTHER" id="PTHR38469:SF1">
    <property type="entry name" value="PERIPLASMIC PEPTIDASE SUBFAMILY S1B"/>
    <property type="match status" value="1"/>
</dbReference>
<dbReference type="GO" id="GO:0006508">
    <property type="term" value="P:proteolysis"/>
    <property type="evidence" value="ECO:0007669"/>
    <property type="project" value="UniProtKB-KW"/>
</dbReference>
<keyword evidence="5 7" id="KW-0378">Hydrolase</keyword>
<dbReference type="GO" id="GO:0043171">
    <property type="term" value="P:peptide catabolic process"/>
    <property type="evidence" value="ECO:0007669"/>
    <property type="project" value="UniProtKB-UniRule"/>
</dbReference>
<proteinExistence type="inferred from homology"/>
<dbReference type="InterPro" id="IPR019500">
    <property type="entry name" value="Pep_S46"/>
</dbReference>
<keyword evidence="2 7" id="KW-0031">Aminopeptidase</keyword>
<evidence type="ECO:0000256" key="5">
    <source>
        <dbReference type="ARBA" id="ARBA00022801"/>
    </source>
</evidence>
<dbReference type="EC" id="3.4.14.-" evidence="7"/>
<accession>A0A9J6ZPQ3</accession>
<evidence type="ECO:0000313" key="9">
    <source>
        <dbReference type="Proteomes" id="UP001056426"/>
    </source>
</evidence>
<keyword evidence="4" id="KW-0732">Signal</keyword>
<evidence type="ECO:0000313" key="8">
    <source>
        <dbReference type="EMBL" id="URW79633.1"/>
    </source>
</evidence>
<dbReference type="InterPro" id="IPR043504">
    <property type="entry name" value="Peptidase_S1_PA_chymotrypsin"/>
</dbReference>
<keyword evidence="6 7" id="KW-0720">Serine protease</keyword>
<organism evidence="8 9">
    <name type="scientific">Xiashengella succiniciproducens</name>
    <dbReference type="NCBI Taxonomy" id="2949635"/>
    <lineage>
        <taxon>Bacteria</taxon>
        <taxon>Pseudomonadati</taxon>
        <taxon>Bacteroidota</taxon>
        <taxon>Bacteroidia</taxon>
        <taxon>Marinilabiliales</taxon>
        <taxon>Marinilabiliaceae</taxon>
        <taxon>Xiashengella</taxon>
    </lineage>
</organism>
<reference evidence="8" key="1">
    <citation type="submission" date="2022-05" db="EMBL/GenBank/DDBJ databases">
        <authorList>
            <person name="Sun X."/>
        </authorList>
    </citation>
    <scope>NUCLEOTIDE SEQUENCE</scope>
    <source>
        <strain evidence="8">Ai-910</strain>
    </source>
</reference>
<sequence>MKKLIAAILILTLLITPKLKADEGMWLLPLIKELNIETMQSMGLELTAEQIYSINESSLKDAIVIFGGGCTGSLISNKGLVLTNHHCGYEQIQQLSSLDHNYLENGFWASSFKDELPAPGLKVTFIKEIKEVTEKVLAEVKPDMSFDARNTTIDNAIKAIVAEQGGDSFEKAQVKPFFAGNRYYLIITQEFRDVRFVGAPPVSIGKFGHDTDNWVWPRHTGDFSLFRVYSDVNGNPADYSPDNIPYQPIHHLPVSLKGYQPGDFNMIMGFPGSTDRYLPSWGIEERMEIYNNALITVRGDKLEILAEAMAADPKIKLQYASKYARSSNYWKNSIGMNKGLKDLKVIDKKRALEAEFAEWVAASEERTAKYGKLLKELEEAYTTRKDVYKAAITFRETMRSGTEILSFAYNAERLEKALKDNKEKTIKSVTDALRENAEDFFKNYDAATDQKVFAAMMRRYKADIDPKYYPSFFKDVEKKYKGDFDLFAAKLFKGSLFVNKDTYLDFLEKPTLKALQADPIYTVALSAMQQNEEILKLNNNSADRVENANRLFMAGLMEMNPEKSLYPDANFTLRLTYGKVGDYEPRDGVIYKYYTTLKGVMEKEDPNNFEFIVPEKLKELYNNADFGRYAAADGKLYVNYINDLDITGGNSGSPVINGKGELVGLAFDGNWEAMSGDIAFEPELQRCINVDIRYVLFIIDKFAGATNLIEELSIVE</sequence>
<dbReference type="PANTHER" id="PTHR38469">
    <property type="entry name" value="PERIPLASMIC PEPTIDASE SUBFAMILY S1B"/>
    <property type="match status" value="1"/>
</dbReference>
<evidence type="ECO:0000256" key="1">
    <source>
        <dbReference type="ARBA" id="ARBA00010491"/>
    </source>
</evidence>
<dbReference type="RefSeq" id="WP_250723633.1">
    <property type="nucleotide sequence ID" value="NZ_CP098400.1"/>
</dbReference>
<keyword evidence="3 7" id="KW-0645">Protease</keyword>
<evidence type="ECO:0000256" key="6">
    <source>
        <dbReference type="ARBA" id="ARBA00022825"/>
    </source>
</evidence>
<evidence type="ECO:0000256" key="4">
    <source>
        <dbReference type="ARBA" id="ARBA00022729"/>
    </source>
</evidence>
<evidence type="ECO:0000256" key="2">
    <source>
        <dbReference type="ARBA" id="ARBA00022438"/>
    </source>
</evidence>
<gene>
    <name evidence="8" type="ORF">M9189_12300</name>
</gene>
<name>A0A9J6ZPQ3_9BACT</name>
<protein>
    <recommendedName>
        <fullName evidence="7">Dipeptidyl-peptidase</fullName>
        <ecNumber evidence="7">3.4.14.-</ecNumber>
    </recommendedName>
</protein>
<dbReference type="Pfam" id="PF10459">
    <property type="entry name" value="Peptidase_S46"/>
    <property type="match status" value="1"/>
</dbReference>
<evidence type="ECO:0000256" key="7">
    <source>
        <dbReference type="RuleBase" id="RU366067"/>
    </source>
</evidence>
<comment type="function">
    <text evidence="7">Catalyzes the removal of dipeptides from the N-terminus of oligopeptides.</text>
</comment>
<dbReference type="GO" id="GO:0070009">
    <property type="term" value="F:serine-type aminopeptidase activity"/>
    <property type="evidence" value="ECO:0007669"/>
    <property type="project" value="UniProtKB-UniRule"/>
</dbReference>
<evidence type="ECO:0000256" key="3">
    <source>
        <dbReference type="ARBA" id="ARBA00022670"/>
    </source>
</evidence>
<dbReference type="InterPro" id="IPR009003">
    <property type="entry name" value="Peptidase_S1_PA"/>
</dbReference>
<dbReference type="EMBL" id="CP098400">
    <property type="protein sequence ID" value="URW79633.1"/>
    <property type="molecule type" value="Genomic_DNA"/>
</dbReference>
<keyword evidence="9" id="KW-1185">Reference proteome</keyword>
<reference evidence="8" key="2">
    <citation type="submission" date="2022-06" db="EMBL/GenBank/DDBJ databases">
        <title>Xiashengella guii gen. nov. sp. nov., a bacterium isolated form anaerobic digestion tank.</title>
        <authorList>
            <person name="Huang H."/>
        </authorList>
    </citation>
    <scope>NUCLEOTIDE SEQUENCE</scope>
    <source>
        <strain evidence="8">Ai-910</strain>
    </source>
</reference>
<dbReference type="Gene3D" id="2.40.10.10">
    <property type="entry name" value="Trypsin-like serine proteases"/>
    <property type="match status" value="1"/>
</dbReference>
<comment type="similarity">
    <text evidence="1 7">Belongs to the peptidase S46 family.</text>
</comment>
<dbReference type="KEGG" id="alkq:M9189_12300"/>
<dbReference type="AlphaFoldDB" id="A0A9J6ZPQ3"/>
<dbReference type="GO" id="GO:0008239">
    <property type="term" value="F:dipeptidyl-peptidase activity"/>
    <property type="evidence" value="ECO:0007669"/>
    <property type="project" value="UniProtKB-UniRule"/>
</dbReference>
<dbReference type="Proteomes" id="UP001056426">
    <property type="component" value="Chromosome"/>
</dbReference>